<evidence type="ECO:0000313" key="5">
    <source>
        <dbReference type="Proteomes" id="UP000184267"/>
    </source>
</evidence>
<dbReference type="Proteomes" id="UP000184267">
    <property type="component" value="Unassembled WGS sequence"/>
</dbReference>
<evidence type="ECO:0000256" key="1">
    <source>
        <dbReference type="ARBA" id="ARBA00006484"/>
    </source>
</evidence>
<comment type="similarity">
    <text evidence="1 3">Belongs to the short-chain dehydrogenases/reductases (SDR) family.</text>
</comment>
<evidence type="ECO:0000256" key="3">
    <source>
        <dbReference type="RuleBase" id="RU000363"/>
    </source>
</evidence>
<dbReference type="AlphaFoldDB" id="A0A1M2W6I6"/>
<sequence length="293" mass="31532">MGALHQKIWLITGTSSGFGKRLVASVLARGDCVIATARNLEKLRAIFPAAERSRLRLMQLDVSDSAETVQQRVKDALSCWGRIDVVVNNAGYGVKAVLEEGGSLAALTQFQTNVFGVLNVTNAVLPHMRERRSGTVVIIGSRSAWRPEVSPAGFYAASKAAVHAIGETYAAELKPFGVRVLIVAPGAFRTEGVHAYPATIHTHVPAYDAARNAGMARFAAVAGNERGDPARAMDLLVDVVKGEGRAAGREWPLWLVLGRDAYTDVRAKVGRLLKTMDAWEDVATDLEFPESAL</sequence>
<gene>
    <name evidence="4" type="ORF">TRAPUB_7355</name>
</gene>
<dbReference type="CDD" id="cd05374">
    <property type="entry name" value="17beta-HSD-like_SDR_c"/>
    <property type="match status" value="1"/>
</dbReference>
<dbReference type="Gene3D" id="3.40.50.720">
    <property type="entry name" value="NAD(P)-binding Rossmann-like Domain"/>
    <property type="match status" value="1"/>
</dbReference>
<reference evidence="4 5" key="1">
    <citation type="submission" date="2016-10" db="EMBL/GenBank/DDBJ databases">
        <title>Genome sequence of the basidiomycete white-rot fungus Trametes pubescens.</title>
        <authorList>
            <person name="Makela M.R."/>
            <person name="Granchi Z."/>
            <person name="Peng M."/>
            <person name="De Vries R.P."/>
            <person name="Grigoriev I."/>
            <person name="Riley R."/>
            <person name="Hilden K."/>
        </authorList>
    </citation>
    <scope>NUCLEOTIDE SEQUENCE [LARGE SCALE GENOMIC DNA]</scope>
    <source>
        <strain evidence="4 5">FBCC735</strain>
    </source>
</reference>
<proteinExistence type="inferred from homology"/>
<protein>
    <recommendedName>
        <fullName evidence="6">Oxidoreductase YusZ</fullName>
    </recommendedName>
</protein>
<dbReference type="PANTHER" id="PTHR43976">
    <property type="entry name" value="SHORT CHAIN DEHYDROGENASE"/>
    <property type="match status" value="1"/>
</dbReference>
<dbReference type="InterPro" id="IPR036291">
    <property type="entry name" value="NAD(P)-bd_dom_sf"/>
</dbReference>
<dbReference type="STRING" id="154538.A0A1M2W6I6"/>
<dbReference type="EMBL" id="MNAD01000155">
    <property type="protein sequence ID" value="OJT15484.1"/>
    <property type="molecule type" value="Genomic_DNA"/>
</dbReference>
<dbReference type="Pfam" id="PF00106">
    <property type="entry name" value="adh_short"/>
    <property type="match status" value="1"/>
</dbReference>
<dbReference type="PRINTS" id="PR00080">
    <property type="entry name" value="SDRFAMILY"/>
</dbReference>
<accession>A0A1M2W6I6</accession>
<dbReference type="PANTHER" id="PTHR43976:SF16">
    <property type="entry name" value="SHORT-CHAIN DEHYDROGENASE_REDUCTASE FAMILY PROTEIN"/>
    <property type="match status" value="1"/>
</dbReference>
<dbReference type="InterPro" id="IPR051911">
    <property type="entry name" value="SDR_oxidoreductase"/>
</dbReference>
<dbReference type="SUPFAM" id="SSF51735">
    <property type="entry name" value="NAD(P)-binding Rossmann-fold domains"/>
    <property type="match status" value="1"/>
</dbReference>
<dbReference type="GO" id="GO:0016491">
    <property type="term" value="F:oxidoreductase activity"/>
    <property type="evidence" value="ECO:0007669"/>
    <property type="project" value="UniProtKB-KW"/>
</dbReference>
<dbReference type="OMA" id="GREWPLW"/>
<dbReference type="PRINTS" id="PR00081">
    <property type="entry name" value="GDHRDH"/>
</dbReference>
<evidence type="ECO:0000313" key="4">
    <source>
        <dbReference type="EMBL" id="OJT15484.1"/>
    </source>
</evidence>
<evidence type="ECO:0000256" key="2">
    <source>
        <dbReference type="ARBA" id="ARBA00023002"/>
    </source>
</evidence>
<dbReference type="InterPro" id="IPR002347">
    <property type="entry name" value="SDR_fam"/>
</dbReference>
<comment type="caution">
    <text evidence="4">The sequence shown here is derived from an EMBL/GenBank/DDBJ whole genome shotgun (WGS) entry which is preliminary data.</text>
</comment>
<keyword evidence="5" id="KW-1185">Reference proteome</keyword>
<keyword evidence="2" id="KW-0560">Oxidoreductase</keyword>
<organism evidence="4 5">
    <name type="scientific">Trametes pubescens</name>
    <name type="common">White-rot fungus</name>
    <dbReference type="NCBI Taxonomy" id="154538"/>
    <lineage>
        <taxon>Eukaryota</taxon>
        <taxon>Fungi</taxon>
        <taxon>Dikarya</taxon>
        <taxon>Basidiomycota</taxon>
        <taxon>Agaricomycotina</taxon>
        <taxon>Agaricomycetes</taxon>
        <taxon>Polyporales</taxon>
        <taxon>Polyporaceae</taxon>
        <taxon>Trametes</taxon>
    </lineage>
</organism>
<dbReference type="OrthoDB" id="1274115at2759"/>
<evidence type="ECO:0008006" key="6">
    <source>
        <dbReference type="Google" id="ProtNLM"/>
    </source>
</evidence>
<name>A0A1M2W6I6_TRAPU</name>